<protein>
    <submittedName>
        <fullName evidence="1">Uncharacterized protein</fullName>
    </submittedName>
</protein>
<dbReference type="AlphaFoldDB" id="A0A8H2QU06"/>
<gene>
    <name evidence="1" type="ORF">NCTC13150_02048</name>
</gene>
<evidence type="ECO:0000313" key="2">
    <source>
        <dbReference type="Proteomes" id="UP000377798"/>
    </source>
</evidence>
<dbReference type="RefSeq" id="WP_131750027.1">
    <property type="nucleotide sequence ID" value="NZ_CAACYI010000003.1"/>
</dbReference>
<dbReference type="EMBL" id="CAACYI010000003">
    <property type="protein sequence ID" value="VFB17455.1"/>
    <property type="molecule type" value="Genomic_DNA"/>
</dbReference>
<dbReference type="Proteomes" id="UP000377798">
    <property type="component" value="Unassembled WGS sequence"/>
</dbReference>
<accession>A0A8H2QU06</accession>
<name>A0A8H2QU06_9FIRM</name>
<comment type="caution">
    <text evidence="1">The sequence shown here is derived from an EMBL/GenBank/DDBJ whole genome shotgun (WGS) entry which is preliminary data.</text>
</comment>
<dbReference type="InterPro" id="IPR047907">
    <property type="entry name" value="CD1375-like"/>
</dbReference>
<organism evidence="1 2">
    <name type="scientific">Urinicoccus massiliensis</name>
    <dbReference type="NCBI Taxonomy" id="1723382"/>
    <lineage>
        <taxon>Bacteria</taxon>
        <taxon>Bacillati</taxon>
        <taxon>Bacillota</taxon>
        <taxon>Tissierellia</taxon>
        <taxon>Tissierellales</taxon>
        <taxon>Peptoniphilaceae</taxon>
        <taxon>Urinicoccus</taxon>
    </lineage>
</organism>
<keyword evidence="2" id="KW-1185">Reference proteome</keyword>
<proteinExistence type="predicted"/>
<reference evidence="1 2" key="1">
    <citation type="submission" date="2019-02" db="EMBL/GenBank/DDBJ databases">
        <authorList>
            <consortium name="Pathogen Informatics"/>
        </authorList>
    </citation>
    <scope>NUCLEOTIDE SEQUENCE [LARGE SCALE GENOMIC DNA]</scope>
    <source>
        <strain evidence="1 2">3012STDY7089603</strain>
    </source>
</reference>
<sequence length="100" mass="11096">MVKIYVYLVKAGLKKLEEVPAIIRDQVKKALEDENKILLGMALVTGAFLVFKFKRGEKDMAVIYASLIVSGYKTFGQVPKVIQAQVKEVLIQLGLGELAE</sequence>
<dbReference type="NCBIfam" id="NF040910">
    <property type="entry name" value="CD1375_fam"/>
    <property type="match status" value="2"/>
</dbReference>
<evidence type="ECO:0000313" key="1">
    <source>
        <dbReference type="EMBL" id="VFB17455.1"/>
    </source>
</evidence>